<keyword evidence="3" id="KW-0731">Sigma factor</keyword>
<dbReference type="AlphaFoldDB" id="A0A1F8DGM0"/>
<dbReference type="Pfam" id="PF04542">
    <property type="entry name" value="Sigma70_r2"/>
    <property type="match status" value="1"/>
</dbReference>
<evidence type="ECO:0000256" key="1">
    <source>
        <dbReference type="ARBA" id="ARBA00010641"/>
    </source>
</evidence>
<proteinExistence type="inferred from homology"/>
<dbReference type="InterPro" id="IPR039425">
    <property type="entry name" value="RNA_pol_sigma-70-like"/>
</dbReference>
<dbReference type="InterPro" id="IPR013249">
    <property type="entry name" value="RNA_pol_sigma70_r4_t2"/>
</dbReference>
<evidence type="ECO:0000256" key="5">
    <source>
        <dbReference type="ARBA" id="ARBA00023163"/>
    </source>
</evidence>
<dbReference type="NCBIfam" id="TIGR02937">
    <property type="entry name" value="sigma70-ECF"/>
    <property type="match status" value="1"/>
</dbReference>
<dbReference type="InterPro" id="IPR014284">
    <property type="entry name" value="RNA_pol_sigma-70_dom"/>
</dbReference>
<keyword evidence="4" id="KW-0238">DNA-binding</keyword>
<dbReference type="InterPro" id="IPR007627">
    <property type="entry name" value="RNA_pol_sigma70_r2"/>
</dbReference>
<feature type="domain" description="RNA polymerase sigma-70 region 2" evidence="6">
    <location>
        <begin position="22"/>
        <end position="78"/>
    </location>
</feature>
<dbReference type="PANTHER" id="PTHR43133:SF8">
    <property type="entry name" value="RNA POLYMERASE SIGMA FACTOR HI_1459-RELATED"/>
    <property type="match status" value="1"/>
</dbReference>
<accession>A0A1F8DGM0</accession>
<comment type="caution">
    <text evidence="8">The sequence shown here is derived from an EMBL/GenBank/DDBJ whole genome shotgun (WGS) entry which is preliminary data.</text>
</comment>
<evidence type="ECO:0000259" key="6">
    <source>
        <dbReference type="Pfam" id="PF04542"/>
    </source>
</evidence>
<name>A0A1F8DGM0_9BACT</name>
<dbReference type="EMBL" id="MGIL01000022">
    <property type="protein sequence ID" value="OGM87751.1"/>
    <property type="molecule type" value="Genomic_DNA"/>
</dbReference>
<dbReference type="GO" id="GO:0016987">
    <property type="term" value="F:sigma factor activity"/>
    <property type="evidence" value="ECO:0007669"/>
    <property type="project" value="UniProtKB-KW"/>
</dbReference>
<feature type="domain" description="RNA polymerase sigma factor 70 region 4 type 2" evidence="7">
    <location>
        <begin position="115"/>
        <end position="162"/>
    </location>
</feature>
<dbReference type="InterPro" id="IPR036388">
    <property type="entry name" value="WH-like_DNA-bd_sf"/>
</dbReference>
<gene>
    <name evidence="8" type="ORF">A2573_00605</name>
</gene>
<sequence length="179" mass="21261">MPNNTQYWFSEFYKKFSTPLSRFIAKRIGADEKVSEEIMEETMVAAWRGLKTFRHKSSYFTWLCRIALNKIADYYHDQVNSRSGIIVPLIDSITQQDEKTLSPEESLALTELRNSVNNCLNLLPYEKRRLLWFRYWKDMSYAEISKAVGISKRAVEGQLYRVKHEFAHIWQVRNGRQPR</sequence>
<dbReference type="Gene3D" id="1.10.10.10">
    <property type="entry name" value="Winged helix-like DNA-binding domain superfamily/Winged helix DNA-binding domain"/>
    <property type="match status" value="1"/>
</dbReference>
<keyword evidence="5" id="KW-0804">Transcription</keyword>
<evidence type="ECO:0000313" key="8">
    <source>
        <dbReference type="EMBL" id="OGM87751.1"/>
    </source>
</evidence>
<dbReference type="Gene3D" id="1.10.1740.10">
    <property type="match status" value="1"/>
</dbReference>
<protein>
    <submittedName>
        <fullName evidence="8">Uncharacterized protein</fullName>
    </submittedName>
</protein>
<organism evidence="8 9">
    <name type="scientific">Candidatus Woesebacteria bacterium RIFOXYD1_FULL_43_18</name>
    <dbReference type="NCBI Taxonomy" id="1802551"/>
    <lineage>
        <taxon>Bacteria</taxon>
        <taxon>Candidatus Woeseibacteriota</taxon>
    </lineage>
</organism>
<dbReference type="InterPro" id="IPR013325">
    <property type="entry name" value="RNA_pol_sigma_r2"/>
</dbReference>
<dbReference type="SUPFAM" id="SSF88946">
    <property type="entry name" value="Sigma2 domain of RNA polymerase sigma factors"/>
    <property type="match status" value="1"/>
</dbReference>
<evidence type="ECO:0000259" key="7">
    <source>
        <dbReference type="Pfam" id="PF08281"/>
    </source>
</evidence>
<dbReference type="Pfam" id="PF08281">
    <property type="entry name" value="Sigma70_r4_2"/>
    <property type="match status" value="1"/>
</dbReference>
<dbReference type="GO" id="GO:0003677">
    <property type="term" value="F:DNA binding"/>
    <property type="evidence" value="ECO:0007669"/>
    <property type="project" value="UniProtKB-KW"/>
</dbReference>
<dbReference type="PANTHER" id="PTHR43133">
    <property type="entry name" value="RNA POLYMERASE ECF-TYPE SIGMA FACTO"/>
    <property type="match status" value="1"/>
</dbReference>
<dbReference type="GO" id="GO:0006352">
    <property type="term" value="P:DNA-templated transcription initiation"/>
    <property type="evidence" value="ECO:0007669"/>
    <property type="project" value="InterPro"/>
</dbReference>
<evidence type="ECO:0000256" key="2">
    <source>
        <dbReference type="ARBA" id="ARBA00023015"/>
    </source>
</evidence>
<evidence type="ECO:0000313" key="9">
    <source>
        <dbReference type="Proteomes" id="UP000177596"/>
    </source>
</evidence>
<dbReference type="InterPro" id="IPR013324">
    <property type="entry name" value="RNA_pol_sigma_r3/r4-like"/>
</dbReference>
<evidence type="ECO:0000256" key="4">
    <source>
        <dbReference type="ARBA" id="ARBA00023125"/>
    </source>
</evidence>
<comment type="similarity">
    <text evidence="1">Belongs to the sigma-70 factor family. ECF subfamily.</text>
</comment>
<evidence type="ECO:0000256" key="3">
    <source>
        <dbReference type="ARBA" id="ARBA00023082"/>
    </source>
</evidence>
<keyword evidence="2" id="KW-0805">Transcription regulation</keyword>
<dbReference type="SUPFAM" id="SSF88659">
    <property type="entry name" value="Sigma3 and sigma4 domains of RNA polymerase sigma factors"/>
    <property type="match status" value="1"/>
</dbReference>
<reference evidence="8 9" key="1">
    <citation type="journal article" date="2016" name="Nat. Commun.">
        <title>Thousands of microbial genomes shed light on interconnected biogeochemical processes in an aquifer system.</title>
        <authorList>
            <person name="Anantharaman K."/>
            <person name="Brown C.T."/>
            <person name="Hug L.A."/>
            <person name="Sharon I."/>
            <person name="Castelle C.J."/>
            <person name="Probst A.J."/>
            <person name="Thomas B.C."/>
            <person name="Singh A."/>
            <person name="Wilkins M.J."/>
            <person name="Karaoz U."/>
            <person name="Brodie E.L."/>
            <person name="Williams K.H."/>
            <person name="Hubbard S.S."/>
            <person name="Banfield J.F."/>
        </authorList>
    </citation>
    <scope>NUCLEOTIDE SEQUENCE [LARGE SCALE GENOMIC DNA]</scope>
</reference>
<dbReference type="Proteomes" id="UP000177596">
    <property type="component" value="Unassembled WGS sequence"/>
</dbReference>